<feature type="transmembrane region" description="Helical" evidence="1">
    <location>
        <begin position="256"/>
        <end position="273"/>
    </location>
</feature>
<sequence>MKKLLQPVIKKWYWFLLGAAVLGEAAVFLFVGENSYIAVHDNLDLFMGHFMAMKHSGTFFAHDAVVPILGGITRDYLSSEFSLYNILFFLLPPFAAYLCGYFLKILTAVFSVYVLAKDIYDTNGRSSAGSLPAGQDAATGQCAAAGQNAAGVQSAASGRENAWEKYRPIAVVCGLIYGLLPLFPTYGIAFSSIPLVIFLLRRIYRGEAPWNGRRPKPEHGGRTETAVRPQERKTRGWLFSLLLLFFYPLLSYFSYFGIFILGYLLLAILILWVRDGLRGRKRGIFRFFSWRLLAALIVLSLGYIVFEYRLFGEMLFPSVETMRGSMAEDNFTAGQIVKTIWEVFSQAIFHAQPSHTRFLLPLCLLFFLFRAACFLRQGLPKRLLTDSFCLVLYFIVGNCLIYGFYYWGGLRELFETLIPPLEGFQFNRTVFFNPFLWYAALFLLVKYLYDRRKKWLGNALLLISLAVVVLTPAVYNDFYYTLYYHAYRLVRGVEVENLNYREFFSEELFDEIKEDIGYDGEYGIAYGMHPAVLSYNGISTLDGYLGFYPQEYKEKFGAMIAPATERVQEWDTYFWDWGARAYIFSGSGENTWNPVRTMRVADDALYIDADMFRELGGKYLFSRIEIGNAPELGFTLIGTYSGEGSPYTIYVYGQE</sequence>
<feature type="transmembrane region" description="Helical" evidence="1">
    <location>
        <begin position="285"/>
        <end position="306"/>
    </location>
</feature>
<evidence type="ECO:0000256" key="1">
    <source>
        <dbReference type="SAM" id="Phobius"/>
    </source>
</evidence>
<dbReference type="AlphaFoldDB" id="A0A9D1YMI3"/>
<evidence type="ECO:0000313" key="2">
    <source>
        <dbReference type="EMBL" id="HIY59565.1"/>
    </source>
</evidence>
<proteinExistence type="predicted"/>
<organism evidence="2 3">
    <name type="scientific">Candidatus Eisenbergiella pullistercoris</name>
    <dbReference type="NCBI Taxonomy" id="2838555"/>
    <lineage>
        <taxon>Bacteria</taxon>
        <taxon>Bacillati</taxon>
        <taxon>Bacillota</taxon>
        <taxon>Clostridia</taxon>
        <taxon>Lachnospirales</taxon>
        <taxon>Lachnospiraceae</taxon>
        <taxon>Eisenbergiella</taxon>
    </lineage>
</organism>
<feature type="transmembrane region" description="Helical" evidence="1">
    <location>
        <begin position="430"/>
        <end position="449"/>
    </location>
</feature>
<keyword evidence="1" id="KW-0472">Membrane</keyword>
<reference evidence="2" key="1">
    <citation type="journal article" date="2021" name="PeerJ">
        <title>Extensive microbial diversity within the chicken gut microbiome revealed by metagenomics and culture.</title>
        <authorList>
            <person name="Gilroy R."/>
            <person name="Ravi A."/>
            <person name="Getino M."/>
            <person name="Pursley I."/>
            <person name="Horton D.L."/>
            <person name="Alikhan N.F."/>
            <person name="Baker D."/>
            <person name="Gharbi K."/>
            <person name="Hall N."/>
            <person name="Watson M."/>
            <person name="Adriaenssens E.M."/>
            <person name="Foster-Nyarko E."/>
            <person name="Jarju S."/>
            <person name="Secka A."/>
            <person name="Antonio M."/>
            <person name="Oren A."/>
            <person name="Chaudhuri R.R."/>
            <person name="La Ragione R."/>
            <person name="Hildebrand F."/>
            <person name="Pallen M.J."/>
        </authorList>
    </citation>
    <scope>NUCLEOTIDE SEQUENCE</scope>
    <source>
        <strain evidence="2">ChiSxjej3B15-24422</strain>
    </source>
</reference>
<feature type="transmembrane region" description="Helical" evidence="1">
    <location>
        <begin position="456"/>
        <end position="475"/>
    </location>
</feature>
<protein>
    <submittedName>
        <fullName evidence="2">Uncharacterized protein</fullName>
    </submittedName>
</protein>
<gene>
    <name evidence="2" type="ORF">H9831_02620</name>
</gene>
<keyword evidence="1" id="KW-1133">Transmembrane helix</keyword>
<dbReference type="InterPro" id="IPR046107">
    <property type="entry name" value="DUF6044"/>
</dbReference>
<feature type="transmembrane region" description="Helical" evidence="1">
    <location>
        <begin position="358"/>
        <end position="375"/>
    </location>
</feature>
<dbReference type="Proteomes" id="UP000824007">
    <property type="component" value="Unassembled WGS sequence"/>
</dbReference>
<feature type="transmembrane region" description="Helical" evidence="1">
    <location>
        <begin position="12"/>
        <end position="32"/>
    </location>
</feature>
<reference evidence="2" key="2">
    <citation type="submission" date="2021-04" db="EMBL/GenBank/DDBJ databases">
        <authorList>
            <person name="Gilroy R."/>
        </authorList>
    </citation>
    <scope>NUCLEOTIDE SEQUENCE</scope>
    <source>
        <strain evidence="2">ChiSxjej3B15-24422</strain>
    </source>
</reference>
<dbReference type="Pfam" id="PF19510">
    <property type="entry name" value="DUF6044"/>
    <property type="match status" value="2"/>
</dbReference>
<name>A0A9D1YMI3_9FIRM</name>
<dbReference type="EMBL" id="DXDD01000036">
    <property type="protein sequence ID" value="HIY59565.1"/>
    <property type="molecule type" value="Genomic_DNA"/>
</dbReference>
<evidence type="ECO:0000313" key="3">
    <source>
        <dbReference type="Proteomes" id="UP000824007"/>
    </source>
</evidence>
<feature type="transmembrane region" description="Helical" evidence="1">
    <location>
        <begin position="387"/>
        <end position="407"/>
    </location>
</feature>
<accession>A0A9D1YMI3</accession>
<comment type="caution">
    <text evidence="2">The sequence shown here is derived from an EMBL/GenBank/DDBJ whole genome shotgun (WGS) entry which is preliminary data.</text>
</comment>
<feature type="transmembrane region" description="Helical" evidence="1">
    <location>
        <begin position="169"/>
        <end position="200"/>
    </location>
</feature>
<keyword evidence="1" id="KW-0812">Transmembrane</keyword>